<dbReference type="InterPro" id="IPR032710">
    <property type="entry name" value="NTF2-like_dom_sf"/>
</dbReference>
<evidence type="ECO:0000259" key="1">
    <source>
        <dbReference type="Pfam" id="PF12680"/>
    </source>
</evidence>
<organism evidence="2 3">
    <name type="scientific">Asanoa ferruginea</name>
    <dbReference type="NCBI Taxonomy" id="53367"/>
    <lineage>
        <taxon>Bacteria</taxon>
        <taxon>Bacillati</taxon>
        <taxon>Actinomycetota</taxon>
        <taxon>Actinomycetes</taxon>
        <taxon>Micromonosporales</taxon>
        <taxon>Micromonosporaceae</taxon>
        <taxon>Asanoa</taxon>
    </lineage>
</organism>
<reference evidence="2 3" key="1">
    <citation type="submission" date="2018-08" db="EMBL/GenBank/DDBJ databases">
        <title>Sequencing the genomes of 1000 actinobacteria strains.</title>
        <authorList>
            <person name="Klenk H.-P."/>
        </authorList>
    </citation>
    <scope>NUCLEOTIDE SEQUENCE [LARGE SCALE GENOMIC DNA]</scope>
    <source>
        <strain evidence="2 3">DSM 44099</strain>
    </source>
</reference>
<dbReference type="Gene3D" id="3.10.450.50">
    <property type="match status" value="1"/>
</dbReference>
<keyword evidence="3" id="KW-1185">Reference proteome</keyword>
<accession>A0A3D9ZT90</accession>
<evidence type="ECO:0000313" key="3">
    <source>
        <dbReference type="Proteomes" id="UP000256913"/>
    </source>
</evidence>
<dbReference type="InterPro" id="IPR037401">
    <property type="entry name" value="SnoaL-like"/>
</dbReference>
<gene>
    <name evidence="2" type="ORF">DFJ67_6167</name>
</gene>
<proteinExistence type="predicted"/>
<feature type="domain" description="SnoaL-like" evidence="1">
    <location>
        <begin position="24"/>
        <end position="117"/>
    </location>
</feature>
<protein>
    <submittedName>
        <fullName evidence="2">SnoaL-like protein</fullName>
    </submittedName>
</protein>
<dbReference type="EMBL" id="QUMQ01000001">
    <property type="protein sequence ID" value="REG00120.1"/>
    <property type="molecule type" value="Genomic_DNA"/>
</dbReference>
<evidence type="ECO:0000313" key="2">
    <source>
        <dbReference type="EMBL" id="REG00120.1"/>
    </source>
</evidence>
<sequence length="121" mass="12978">MGLIDTRPETEPTMAEQTPPAPIAAMIEATNAADSAAFVAAFTDDAYVRDGSREFTGHNGVADWDRTDNIGVGMQFEVLSTEPAGDDAYVVTIRATSRRFNGTGPMRVTLRDGLISRLEIG</sequence>
<name>A0A3D9ZT90_9ACTN</name>
<dbReference type="AlphaFoldDB" id="A0A3D9ZT90"/>
<dbReference type="Proteomes" id="UP000256913">
    <property type="component" value="Unassembled WGS sequence"/>
</dbReference>
<dbReference type="Pfam" id="PF12680">
    <property type="entry name" value="SnoaL_2"/>
    <property type="match status" value="1"/>
</dbReference>
<dbReference type="RefSeq" id="WP_211333975.1">
    <property type="nucleotide sequence ID" value="NZ_QUMQ01000001.1"/>
</dbReference>
<comment type="caution">
    <text evidence="2">The sequence shown here is derived from an EMBL/GenBank/DDBJ whole genome shotgun (WGS) entry which is preliminary data.</text>
</comment>
<dbReference type="SUPFAM" id="SSF54427">
    <property type="entry name" value="NTF2-like"/>
    <property type="match status" value="1"/>
</dbReference>